<protein>
    <submittedName>
        <fullName evidence="1">Uncharacterized protein</fullName>
    </submittedName>
</protein>
<gene>
    <name evidence="1" type="ORF">E1286_05325</name>
</gene>
<evidence type="ECO:0000313" key="2">
    <source>
        <dbReference type="Proteomes" id="UP000295302"/>
    </source>
</evidence>
<sequence length="96" mass="10713">MVLKNRPDTPYHNAKHEAVLAGLRVCAKYTEVIAEELTSELDQLLQRPEYRHLDAKDVIDKTFDCGWPGDGPEDDNPVVRVADTVRAHYGLAPSLG</sequence>
<evidence type="ECO:0000313" key="1">
    <source>
        <dbReference type="EMBL" id="TDD54611.1"/>
    </source>
</evidence>
<dbReference type="RefSeq" id="WP_132609254.1">
    <property type="nucleotide sequence ID" value="NZ_SMKQ01000008.1"/>
</dbReference>
<comment type="caution">
    <text evidence="1">The sequence shown here is derived from an EMBL/GenBank/DDBJ whole genome shotgun (WGS) entry which is preliminary data.</text>
</comment>
<proteinExistence type="predicted"/>
<dbReference type="Proteomes" id="UP000295302">
    <property type="component" value="Unassembled WGS sequence"/>
</dbReference>
<keyword evidence="2" id="KW-1185">Reference proteome</keyword>
<name>A0A4R4Z8I2_9ACTN</name>
<dbReference type="AlphaFoldDB" id="A0A4R4Z8I2"/>
<reference evidence="1 2" key="1">
    <citation type="submission" date="2019-03" db="EMBL/GenBank/DDBJ databases">
        <title>Draft genome sequences of novel Actinobacteria.</title>
        <authorList>
            <person name="Sahin N."/>
            <person name="Ay H."/>
            <person name="Saygin H."/>
        </authorList>
    </citation>
    <scope>NUCLEOTIDE SEQUENCE [LARGE SCALE GENOMIC DNA]</scope>
    <source>
        <strain evidence="1 2">CH32</strain>
    </source>
</reference>
<dbReference type="EMBL" id="SMKQ01000008">
    <property type="protein sequence ID" value="TDD54611.1"/>
    <property type="molecule type" value="Genomic_DNA"/>
</dbReference>
<organism evidence="1 2">
    <name type="scientific">Nonomuraea terrae</name>
    <dbReference type="NCBI Taxonomy" id="2530383"/>
    <lineage>
        <taxon>Bacteria</taxon>
        <taxon>Bacillati</taxon>
        <taxon>Actinomycetota</taxon>
        <taxon>Actinomycetes</taxon>
        <taxon>Streptosporangiales</taxon>
        <taxon>Streptosporangiaceae</taxon>
        <taxon>Nonomuraea</taxon>
    </lineage>
</organism>
<accession>A0A4R4Z8I2</accession>